<keyword evidence="6" id="KW-1185">Reference proteome</keyword>
<feature type="domain" description="CBS" evidence="4">
    <location>
        <begin position="291"/>
        <end position="351"/>
    </location>
</feature>
<feature type="domain" description="CBS" evidence="4">
    <location>
        <begin position="381"/>
        <end position="438"/>
    </location>
</feature>
<dbReference type="PROSITE" id="PS51371">
    <property type="entry name" value="CBS"/>
    <property type="match status" value="2"/>
</dbReference>
<evidence type="ECO:0000256" key="1">
    <source>
        <dbReference type="ARBA" id="ARBA00022737"/>
    </source>
</evidence>
<dbReference type="InterPro" id="IPR000644">
    <property type="entry name" value="CBS_dom"/>
</dbReference>
<dbReference type="AlphaFoldDB" id="A0A1Y1IG89"/>
<reference evidence="5 6" key="1">
    <citation type="journal article" date="2014" name="Nat. Commun.">
        <title>Klebsormidium flaccidum genome reveals primary factors for plant terrestrial adaptation.</title>
        <authorList>
            <person name="Hori K."/>
            <person name="Maruyama F."/>
            <person name="Fujisawa T."/>
            <person name="Togashi T."/>
            <person name="Yamamoto N."/>
            <person name="Seo M."/>
            <person name="Sato S."/>
            <person name="Yamada T."/>
            <person name="Mori H."/>
            <person name="Tajima N."/>
            <person name="Moriyama T."/>
            <person name="Ikeuchi M."/>
            <person name="Watanabe M."/>
            <person name="Wada H."/>
            <person name="Kobayashi K."/>
            <person name="Saito M."/>
            <person name="Masuda T."/>
            <person name="Sasaki-Sekimoto Y."/>
            <person name="Mashiguchi K."/>
            <person name="Awai K."/>
            <person name="Shimojima M."/>
            <person name="Masuda S."/>
            <person name="Iwai M."/>
            <person name="Nobusawa T."/>
            <person name="Narise T."/>
            <person name="Kondo S."/>
            <person name="Saito H."/>
            <person name="Sato R."/>
            <person name="Murakawa M."/>
            <person name="Ihara Y."/>
            <person name="Oshima-Yamada Y."/>
            <person name="Ohtaka K."/>
            <person name="Satoh M."/>
            <person name="Sonobe K."/>
            <person name="Ishii M."/>
            <person name="Ohtani R."/>
            <person name="Kanamori-Sato M."/>
            <person name="Honoki R."/>
            <person name="Miyazaki D."/>
            <person name="Mochizuki H."/>
            <person name="Umetsu J."/>
            <person name="Higashi K."/>
            <person name="Shibata D."/>
            <person name="Kamiya Y."/>
            <person name="Sato N."/>
            <person name="Nakamura Y."/>
            <person name="Tabata S."/>
            <person name="Ida S."/>
            <person name="Kurokawa K."/>
            <person name="Ohta H."/>
        </authorList>
    </citation>
    <scope>NUCLEOTIDE SEQUENCE [LARGE SCALE GENOMIC DNA]</scope>
    <source>
        <strain evidence="5 6">NIES-2285</strain>
    </source>
</reference>
<dbReference type="OrthoDB" id="449052at2759"/>
<dbReference type="Pfam" id="PF00571">
    <property type="entry name" value="CBS"/>
    <property type="match status" value="2"/>
</dbReference>
<dbReference type="InterPro" id="IPR050511">
    <property type="entry name" value="AMPK_gamma/SDS23_families"/>
</dbReference>
<accession>A0A1Y1IG89</accession>
<dbReference type="SUPFAM" id="SSF54631">
    <property type="entry name" value="CBS-domain pair"/>
    <property type="match status" value="2"/>
</dbReference>
<dbReference type="PANTHER" id="PTHR13780">
    <property type="entry name" value="AMP-ACTIVATED PROTEIN KINASE, GAMMA REGULATORY SUBUNIT"/>
    <property type="match status" value="1"/>
</dbReference>
<protein>
    <recommendedName>
        <fullName evidence="4">CBS domain-containing protein</fullName>
    </recommendedName>
</protein>
<evidence type="ECO:0000313" key="6">
    <source>
        <dbReference type="Proteomes" id="UP000054558"/>
    </source>
</evidence>
<name>A0A1Y1IG89_KLENI</name>
<proteinExistence type="predicted"/>
<dbReference type="EMBL" id="DF237497">
    <property type="protein sequence ID" value="GAQ89663.1"/>
    <property type="molecule type" value="Genomic_DNA"/>
</dbReference>
<dbReference type="CDD" id="cd02205">
    <property type="entry name" value="CBS_pair_SF"/>
    <property type="match status" value="2"/>
</dbReference>
<organism evidence="5 6">
    <name type="scientific">Klebsormidium nitens</name>
    <name type="common">Green alga</name>
    <name type="synonym">Ulothrix nitens</name>
    <dbReference type="NCBI Taxonomy" id="105231"/>
    <lineage>
        <taxon>Eukaryota</taxon>
        <taxon>Viridiplantae</taxon>
        <taxon>Streptophyta</taxon>
        <taxon>Klebsormidiophyceae</taxon>
        <taxon>Klebsormidiales</taxon>
        <taxon>Klebsormidiaceae</taxon>
        <taxon>Klebsormidium</taxon>
    </lineage>
</organism>
<dbReference type="InterPro" id="IPR046342">
    <property type="entry name" value="CBS_dom_sf"/>
</dbReference>
<dbReference type="Gene3D" id="3.10.580.10">
    <property type="entry name" value="CBS-domain"/>
    <property type="match status" value="2"/>
</dbReference>
<keyword evidence="1" id="KW-0677">Repeat</keyword>
<evidence type="ECO:0000259" key="4">
    <source>
        <dbReference type="PROSITE" id="PS51371"/>
    </source>
</evidence>
<dbReference type="Proteomes" id="UP000054558">
    <property type="component" value="Unassembled WGS sequence"/>
</dbReference>
<sequence length="455" mass="47024">MASAIVPVEEAAHAPGLQGEIQAYYAEAAHNATEAEARNAAFEKVPVSRFPGLPHGTVIEIPSTASVADAVLTLSRHNILSAPVRNVDGPQDASWIDRYLGVVDFPGIVLWVLEQSELAAAAIAAGAAGVGGLAAGAVGALGAVALGATGVGAAAGVGVGALAVAAAAGVGVSTSGGPASSGPAAADYMEGDFYKALQETDYFKTTTVGAVAGTFRWGPFLPVQLEDRLLTLLLLTSKYRLRSVPVVEPGRGALRNLVTQSAIVRWLADCAGTDWYDSVANKTLTQLGLSLSPAAVVSVSGDSPVLTAFQLMKERGVGGVPVLDGEGGPIIGNVSARDIRFLLTSPDYYAEREKVTVRQFVSSAGAASPIADLHLDTTSPAMSPPITCTADSTLADVVATLSRARIHRIYVVDAQRRVQGVVTLRWIISRFVTEPKDYFKDFFEGVVPGATVSSS</sequence>
<evidence type="ECO:0000256" key="2">
    <source>
        <dbReference type="ARBA" id="ARBA00023122"/>
    </source>
</evidence>
<gene>
    <name evidence="5" type="ORF">KFL_005480070</name>
</gene>
<dbReference type="SMART" id="SM00116">
    <property type="entry name" value="CBS"/>
    <property type="match status" value="3"/>
</dbReference>
<keyword evidence="2 3" id="KW-0129">CBS domain</keyword>
<evidence type="ECO:0000313" key="5">
    <source>
        <dbReference type="EMBL" id="GAQ89663.1"/>
    </source>
</evidence>
<dbReference type="OMA" id="YHDYRTI"/>
<dbReference type="PANTHER" id="PTHR13780:SF36">
    <property type="entry name" value="CBS DOMAIN-CONTAINING PROTEIN"/>
    <property type="match status" value="1"/>
</dbReference>
<dbReference type="STRING" id="105231.A0A1Y1IG89"/>
<evidence type="ECO:0000256" key="3">
    <source>
        <dbReference type="PROSITE-ProRule" id="PRU00703"/>
    </source>
</evidence>